<keyword evidence="2" id="KW-1133">Transmembrane helix</keyword>
<comment type="caution">
    <text evidence="3">The sequence shown here is derived from an EMBL/GenBank/DDBJ whole genome shotgun (WGS) entry which is preliminary data.</text>
</comment>
<evidence type="ECO:0000256" key="2">
    <source>
        <dbReference type="SAM" id="Phobius"/>
    </source>
</evidence>
<organism evidence="3 4">
    <name type="scientific">Rhodofomes roseus</name>
    <dbReference type="NCBI Taxonomy" id="34475"/>
    <lineage>
        <taxon>Eukaryota</taxon>
        <taxon>Fungi</taxon>
        <taxon>Dikarya</taxon>
        <taxon>Basidiomycota</taxon>
        <taxon>Agaricomycotina</taxon>
        <taxon>Agaricomycetes</taxon>
        <taxon>Polyporales</taxon>
        <taxon>Rhodofomes</taxon>
    </lineage>
</organism>
<evidence type="ECO:0000313" key="3">
    <source>
        <dbReference type="EMBL" id="KAH9838980.1"/>
    </source>
</evidence>
<feature type="transmembrane region" description="Helical" evidence="2">
    <location>
        <begin position="38"/>
        <end position="59"/>
    </location>
</feature>
<reference evidence="3 4" key="1">
    <citation type="journal article" date="2021" name="Environ. Microbiol.">
        <title>Gene family expansions and transcriptome signatures uncover fungal adaptations to wood decay.</title>
        <authorList>
            <person name="Hage H."/>
            <person name="Miyauchi S."/>
            <person name="Viragh M."/>
            <person name="Drula E."/>
            <person name="Min B."/>
            <person name="Chaduli D."/>
            <person name="Navarro D."/>
            <person name="Favel A."/>
            <person name="Norest M."/>
            <person name="Lesage-Meessen L."/>
            <person name="Balint B."/>
            <person name="Merenyi Z."/>
            <person name="de Eugenio L."/>
            <person name="Morin E."/>
            <person name="Martinez A.T."/>
            <person name="Baldrian P."/>
            <person name="Stursova M."/>
            <person name="Martinez M.J."/>
            <person name="Novotny C."/>
            <person name="Magnuson J.K."/>
            <person name="Spatafora J.W."/>
            <person name="Maurice S."/>
            <person name="Pangilinan J."/>
            <person name="Andreopoulos W."/>
            <person name="LaButti K."/>
            <person name="Hundley H."/>
            <person name="Na H."/>
            <person name="Kuo A."/>
            <person name="Barry K."/>
            <person name="Lipzen A."/>
            <person name="Henrissat B."/>
            <person name="Riley R."/>
            <person name="Ahrendt S."/>
            <person name="Nagy L.G."/>
            <person name="Grigoriev I.V."/>
            <person name="Martin F."/>
            <person name="Rosso M.N."/>
        </authorList>
    </citation>
    <scope>NUCLEOTIDE SEQUENCE [LARGE SCALE GENOMIC DNA]</scope>
    <source>
        <strain evidence="3 4">CIRM-BRFM 1785</strain>
    </source>
</reference>
<feature type="compositionally biased region" description="Acidic residues" evidence="1">
    <location>
        <begin position="147"/>
        <end position="160"/>
    </location>
</feature>
<proteinExistence type="predicted"/>
<protein>
    <submittedName>
        <fullName evidence="3">Uncharacterized protein</fullName>
    </submittedName>
</protein>
<dbReference type="GeneID" id="72003830"/>
<gene>
    <name evidence="3" type="ORF">C8Q71DRAFT_746998</name>
</gene>
<feature type="transmembrane region" description="Helical" evidence="2">
    <location>
        <begin position="65"/>
        <end position="86"/>
    </location>
</feature>
<dbReference type="EMBL" id="JADCUA010000006">
    <property type="protein sequence ID" value="KAH9838980.1"/>
    <property type="molecule type" value="Genomic_DNA"/>
</dbReference>
<evidence type="ECO:0000256" key="1">
    <source>
        <dbReference type="SAM" id="MobiDB-lite"/>
    </source>
</evidence>
<keyword evidence="2" id="KW-0472">Membrane</keyword>
<feature type="transmembrane region" description="Helical" evidence="2">
    <location>
        <begin position="112"/>
        <end position="130"/>
    </location>
</feature>
<accession>A0ABQ8KL34</accession>
<dbReference type="Proteomes" id="UP000814176">
    <property type="component" value="Unassembled WGS sequence"/>
</dbReference>
<feature type="compositionally biased region" description="Basic and acidic residues" evidence="1">
    <location>
        <begin position="137"/>
        <end position="146"/>
    </location>
</feature>
<sequence length="178" mass="19394">MAAITAADAIVVIATWRSTYHTIRLAHREHISASLTYFVWRDGTTYFGLLFIINTLSVVSYATNVTLGVCYLATALSSIILSRFFLNLVRKAKHADTNGSSGLATHMQSRSTLYFSTCIFMLAGSVSLIAEANGDVKSGDDGGKEAESDDEHEDLTEEEDGGHWQAHRHSGIYLGSTL</sequence>
<name>A0ABQ8KL34_9APHY</name>
<keyword evidence="2" id="KW-0812">Transmembrane</keyword>
<keyword evidence="4" id="KW-1185">Reference proteome</keyword>
<dbReference type="RefSeq" id="XP_047780735.1">
    <property type="nucleotide sequence ID" value="XM_047923098.1"/>
</dbReference>
<evidence type="ECO:0000313" key="4">
    <source>
        <dbReference type="Proteomes" id="UP000814176"/>
    </source>
</evidence>
<feature type="region of interest" description="Disordered" evidence="1">
    <location>
        <begin position="137"/>
        <end position="178"/>
    </location>
</feature>